<evidence type="ECO:0000313" key="3">
    <source>
        <dbReference type="Proteomes" id="UP000664859"/>
    </source>
</evidence>
<proteinExistence type="predicted"/>
<dbReference type="OrthoDB" id="10340697at2759"/>
<protein>
    <submittedName>
        <fullName evidence="2">Uncharacterized protein</fullName>
    </submittedName>
</protein>
<evidence type="ECO:0000256" key="1">
    <source>
        <dbReference type="SAM" id="SignalP"/>
    </source>
</evidence>
<organism evidence="2 3">
    <name type="scientific">Tribonema minus</name>
    <dbReference type="NCBI Taxonomy" id="303371"/>
    <lineage>
        <taxon>Eukaryota</taxon>
        <taxon>Sar</taxon>
        <taxon>Stramenopiles</taxon>
        <taxon>Ochrophyta</taxon>
        <taxon>PX clade</taxon>
        <taxon>Xanthophyceae</taxon>
        <taxon>Tribonematales</taxon>
        <taxon>Tribonemataceae</taxon>
        <taxon>Tribonema</taxon>
    </lineage>
</organism>
<comment type="caution">
    <text evidence="2">The sequence shown here is derived from an EMBL/GenBank/DDBJ whole genome shotgun (WGS) entry which is preliminary data.</text>
</comment>
<dbReference type="EMBL" id="JAFCMP010000048">
    <property type="protein sequence ID" value="KAG5189546.1"/>
    <property type="molecule type" value="Genomic_DNA"/>
</dbReference>
<evidence type="ECO:0000313" key="2">
    <source>
        <dbReference type="EMBL" id="KAG5189546.1"/>
    </source>
</evidence>
<keyword evidence="3" id="KW-1185">Reference proteome</keyword>
<sequence length="396" mass="43285">MLQALKRGKLLVLCVGLANLLDCAVGAFTWLHSNDGAQRPQSREDLPFCSPAQLADGSWEQRTAHQEPLYDCSCPLAKARYHCHEFNAVDGPVWVPRALVKGECRALPHNPLVPPGARVLFAGNSHMRQLVESGLCAHRHEVARRNVSAGVLEDISIPCRGFRLKHYLDGCPYEPSVLGVAPGQLECSDDRATFTLSNGATVSYVFMHREVNKTIDQFIGPTFGTSLRDYDIVVANAGNAPDMLLSSFADEVGPLVTQGIIKALWVPLYWGSDALDEFRDARTLNNGNLPTASQRAALDAITFFDLRILTSGVASFTVAKRAHLSRDGHFCMPSPVDDISDTLFAHVRYLWWHLALERGGSALDGWLPSGDHSAQPGTDRTGVGVQFRVALRPAHA</sequence>
<feature type="chain" id="PRO_5032766177" evidence="1">
    <location>
        <begin position="27"/>
        <end position="396"/>
    </location>
</feature>
<reference evidence="2" key="1">
    <citation type="submission" date="2021-02" db="EMBL/GenBank/DDBJ databases">
        <title>First Annotated Genome of the Yellow-green Alga Tribonema minus.</title>
        <authorList>
            <person name="Mahan K.M."/>
        </authorList>
    </citation>
    <scope>NUCLEOTIDE SEQUENCE</scope>
    <source>
        <strain evidence="2">UTEX B ZZ1240</strain>
    </source>
</reference>
<name>A0A835Z986_9STRA</name>
<feature type="signal peptide" evidence="1">
    <location>
        <begin position="1"/>
        <end position="26"/>
    </location>
</feature>
<dbReference type="AlphaFoldDB" id="A0A835Z986"/>
<keyword evidence="1" id="KW-0732">Signal</keyword>
<dbReference type="Proteomes" id="UP000664859">
    <property type="component" value="Unassembled WGS sequence"/>
</dbReference>
<accession>A0A835Z986</accession>
<gene>
    <name evidence="2" type="ORF">JKP88DRAFT_301561</name>
</gene>